<proteinExistence type="predicted"/>
<sequence>MGTFTAHLLVGSAHPYEGGIYGITHTLQLSENGRPAWILNSTNDAKKTKVTWIPTLEHMLEDALLMIGLYVWKDEALCKMKERYFTNQQKNYIQLYEDIDPKHLEEMYARCRDISSTSKIMISVFEGSTIQTQIPVIRAYDHDFEVCLSVFQKAYNVWSGVREERGVLKPS</sequence>
<organism evidence="1 2">
    <name type="scientific">Anaerobacillus alkalilacustris</name>
    <dbReference type="NCBI Taxonomy" id="393763"/>
    <lineage>
        <taxon>Bacteria</taxon>
        <taxon>Bacillati</taxon>
        <taxon>Bacillota</taxon>
        <taxon>Bacilli</taxon>
        <taxon>Bacillales</taxon>
        <taxon>Bacillaceae</taxon>
        <taxon>Anaerobacillus</taxon>
    </lineage>
</organism>
<keyword evidence="2" id="KW-1185">Reference proteome</keyword>
<reference evidence="1 2" key="1">
    <citation type="submission" date="2016-10" db="EMBL/GenBank/DDBJ databases">
        <title>Draft genome sequences of four alkaliphilic bacteria belonging to the Anaerobacillus genus.</title>
        <authorList>
            <person name="Bassil N.M."/>
            <person name="Lloyd J.R."/>
        </authorList>
    </citation>
    <scope>NUCLEOTIDE SEQUENCE [LARGE SCALE GENOMIC DNA]</scope>
    <source>
        <strain evidence="1 2">DSM 18345</strain>
    </source>
</reference>
<dbReference type="OrthoDB" id="1952868at2"/>
<evidence type="ECO:0000313" key="1">
    <source>
        <dbReference type="EMBL" id="OIJ16440.1"/>
    </source>
</evidence>
<evidence type="ECO:0000313" key="2">
    <source>
        <dbReference type="Proteomes" id="UP000179524"/>
    </source>
</evidence>
<comment type="caution">
    <text evidence="1">The sequence shown here is derived from an EMBL/GenBank/DDBJ whole genome shotgun (WGS) entry which is preliminary data.</text>
</comment>
<name>A0A1S2LW91_9BACI</name>
<dbReference type="Proteomes" id="UP000179524">
    <property type="component" value="Unassembled WGS sequence"/>
</dbReference>
<dbReference type="EMBL" id="MLQR01000005">
    <property type="protein sequence ID" value="OIJ16440.1"/>
    <property type="molecule type" value="Genomic_DNA"/>
</dbReference>
<accession>A0A1S2LW91</accession>
<dbReference type="AlphaFoldDB" id="A0A1S2LW91"/>
<gene>
    <name evidence="1" type="ORF">BKP37_06000</name>
</gene>
<protein>
    <submittedName>
        <fullName evidence="1">Uncharacterized protein</fullName>
    </submittedName>
</protein>
<dbReference type="RefSeq" id="WP_071308771.1">
    <property type="nucleotide sequence ID" value="NZ_MLQR01000005.1"/>
</dbReference>